<dbReference type="HOGENOM" id="CLU_2699538_0_0_0"/>
<accession>E8WZS5</accession>
<dbReference type="Pfam" id="PF18495">
    <property type="entry name" value="VbhA"/>
    <property type="match status" value="1"/>
</dbReference>
<evidence type="ECO:0000259" key="1">
    <source>
        <dbReference type="Pfam" id="PF18495"/>
    </source>
</evidence>
<dbReference type="EMBL" id="CP002480">
    <property type="protein sequence ID" value="ADW67736.1"/>
    <property type="molecule type" value="Genomic_DNA"/>
</dbReference>
<proteinExistence type="predicted"/>
<dbReference type="AlphaFoldDB" id="E8WZS5"/>
<dbReference type="CDD" id="cd11586">
    <property type="entry name" value="VbhA_like"/>
    <property type="match status" value="1"/>
</dbReference>
<evidence type="ECO:0000313" key="2">
    <source>
        <dbReference type="EMBL" id="ADW67736.1"/>
    </source>
</evidence>
<protein>
    <recommendedName>
        <fullName evidence="1">Antitoxin VbhA domain-containing protein</fullName>
    </recommendedName>
</protein>
<dbReference type="Proteomes" id="UP000000343">
    <property type="component" value="Chromosome"/>
</dbReference>
<dbReference type="InterPro" id="IPR033788">
    <property type="entry name" value="VbhA-like"/>
</dbReference>
<organism evidence="3">
    <name type="scientific">Granulicella tundricola (strain ATCC BAA-1859 / DSM 23138 / MP5ACTX9)</name>
    <dbReference type="NCBI Taxonomy" id="1198114"/>
    <lineage>
        <taxon>Bacteria</taxon>
        <taxon>Pseudomonadati</taxon>
        <taxon>Acidobacteriota</taxon>
        <taxon>Terriglobia</taxon>
        <taxon>Terriglobales</taxon>
        <taxon>Acidobacteriaceae</taxon>
        <taxon>Granulicella</taxon>
    </lineage>
</organism>
<dbReference type="PaxDb" id="1198114-AciX9_0666"/>
<feature type="domain" description="Antitoxin VbhA" evidence="1">
    <location>
        <begin position="12"/>
        <end position="51"/>
    </location>
</feature>
<dbReference type="OrthoDB" id="9902059at2"/>
<sequence length="73" mass="8271">MQPISDEEKSRRRRINQSVIGTNAMEGLSLDEETLSLMRRYEEGEIDREELSSAIDLHVARLLRERSALAGAA</sequence>
<reference evidence="3" key="1">
    <citation type="submission" date="2011-01" db="EMBL/GenBank/DDBJ databases">
        <title>Complete sequence of chromosome of Acidobacterium sp. MP5ACTX9.</title>
        <authorList>
            <consortium name="US DOE Joint Genome Institute"/>
            <person name="Lucas S."/>
            <person name="Copeland A."/>
            <person name="Lapidus A."/>
            <person name="Cheng J.-F."/>
            <person name="Goodwin L."/>
            <person name="Pitluck S."/>
            <person name="Teshima H."/>
            <person name="Detter J.C."/>
            <person name="Han C."/>
            <person name="Tapia R."/>
            <person name="Land M."/>
            <person name="Hauser L."/>
            <person name="Kyrpides N."/>
            <person name="Ivanova N."/>
            <person name="Ovchinnikova G."/>
            <person name="Pagani I."/>
            <person name="Rawat S.R."/>
            <person name="Mannisto M."/>
            <person name="Haggblom M.M."/>
            <person name="Woyke T."/>
        </authorList>
    </citation>
    <scope>NUCLEOTIDE SEQUENCE [LARGE SCALE GENOMIC DNA]</scope>
    <source>
        <strain evidence="3">MP5ACTX9</strain>
    </source>
</reference>
<name>E8WZS5_GRATM</name>
<evidence type="ECO:0000313" key="3">
    <source>
        <dbReference type="Proteomes" id="UP000000343"/>
    </source>
</evidence>
<dbReference type="InterPro" id="IPR041535">
    <property type="entry name" value="VbhA"/>
</dbReference>
<dbReference type="STRING" id="1198114.AciX9_0666"/>
<dbReference type="InterPro" id="IPR043038">
    <property type="entry name" value="VbhA_sf"/>
</dbReference>
<gene>
    <name evidence="2" type="ordered locus">AciX9_0666</name>
</gene>
<dbReference type="RefSeq" id="WP_013579064.1">
    <property type="nucleotide sequence ID" value="NC_015064.1"/>
</dbReference>
<dbReference type="Gene3D" id="1.10.8.1050">
    <property type="entry name" value="Antitoxin VbhA-like"/>
    <property type="match status" value="1"/>
</dbReference>
<keyword evidence="3" id="KW-1185">Reference proteome</keyword>
<dbReference type="KEGG" id="acm:AciX9_0666"/>